<dbReference type="InterPro" id="IPR000682">
    <property type="entry name" value="PCMT"/>
</dbReference>
<evidence type="ECO:0000256" key="5">
    <source>
        <dbReference type="ARBA" id="ARBA00022603"/>
    </source>
</evidence>
<keyword evidence="5" id="KW-0489">Methyltransferase</keyword>
<dbReference type="InterPro" id="IPR029063">
    <property type="entry name" value="SAM-dependent_MTases_sf"/>
</dbReference>
<keyword evidence="6" id="KW-0808">Transferase</keyword>
<dbReference type="CDD" id="cd02440">
    <property type="entry name" value="AdoMet_MTases"/>
    <property type="match status" value="1"/>
</dbReference>
<dbReference type="GO" id="GO:0005737">
    <property type="term" value="C:cytoplasm"/>
    <property type="evidence" value="ECO:0007669"/>
    <property type="project" value="UniProtKB-SubCell"/>
</dbReference>
<name>A0A2J6RVI4_HYAVF</name>
<dbReference type="Gene3D" id="3.40.50.150">
    <property type="entry name" value="Vaccinia Virus protein VP39"/>
    <property type="match status" value="1"/>
</dbReference>
<dbReference type="EC" id="2.1.1.77" evidence="3"/>
<gene>
    <name evidence="8" type="ORF">L207DRAFT_527428</name>
</gene>
<evidence type="ECO:0000256" key="6">
    <source>
        <dbReference type="ARBA" id="ARBA00022679"/>
    </source>
</evidence>
<keyword evidence="7" id="KW-0949">S-adenosyl-L-methionine</keyword>
<evidence type="ECO:0000313" key="9">
    <source>
        <dbReference type="Proteomes" id="UP000235786"/>
    </source>
</evidence>
<dbReference type="GO" id="GO:0032259">
    <property type="term" value="P:methylation"/>
    <property type="evidence" value="ECO:0007669"/>
    <property type="project" value="UniProtKB-KW"/>
</dbReference>
<evidence type="ECO:0000256" key="2">
    <source>
        <dbReference type="ARBA" id="ARBA00005369"/>
    </source>
</evidence>
<dbReference type="STRING" id="1149755.A0A2J6RVI4"/>
<evidence type="ECO:0000256" key="1">
    <source>
        <dbReference type="ARBA" id="ARBA00004496"/>
    </source>
</evidence>
<protein>
    <recommendedName>
        <fullName evidence="3">protein-L-isoaspartate(D-aspartate) O-methyltransferase</fullName>
        <ecNumber evidence="3">2.1.1.77</ecNumber>
    </recommendedName>
</protein>
<keyword evidence="9" id="KW-1185">Reference proteome</keyword>
<comment type="subcellular location">
    <subcellularLocation>
        <location evidence="1">Cytoplasm</location>
    </subcellularLocation>
</comment>
<organism evidence="8 9">
    <name type="scientific">Hyaloscypha variabilis (strain UAMH 11265 / GT02V1 / F)</name>
    <name type="common">Meliniomyces variabilis</name>
    <dbReference type="NCBI Taxonomy" id="1149755"/>
    <lineage>
        <taxon>Eukaryota</taxon>
        <taxon>Fungi</taxon>
        <taxon>Dikarya</taxon>
        <taxon>Ascomycota</taxon>
        <taxon>Pezizomycotina</taxon>
        <taxon>Leotiomycetes</taxon>
        <taxon>Helotiales</taxon>
        <taxon>Hyaloscyphaceae</taxon>
        <taxon>Hyaloscypha</taxon>
        <taxon>Hyaloscypha variabilis</taxon>
    </lineage>
</organism>
<evidence type="ECO:0000256" key="3">
    <source>
        <dbReference type="ARBA" id="ARBA00011890"/>
    </source>
</evidence>
<sequence length="240" mass="26066">MAWRCSGSSNKELVENLFRADLIKSSRVRDAMMKVDRAHYCPDLSYAYEDSPQSISHAATISAPHMHASAAESLLPYLKPGARVLDVGSGSGYLTAVLAELVYPQEEDGNGEVGKARVVGLEHIKALRDMGEGNTKKSKRGQQLLGEGKVSFVVGDGRKGWSEGEGAEKGWDAIHVGAAAVELHQELVNQLRSPGRIFIPVEDPDGYGQHIWTVDKDANGVVTKKKLFGVRYVPLTDAPR</sequence>
<accession>A0A2J6RVI4</accession>
<reference evidence="8 9" key="1">
    <citation type="submission" date="2016-04" db="EMBL/GenBank/DDBJ databases">
        <title>A degradative enzymes factory behind the ericoid mycorrhizal symbiosis.</title>
        <authorList>
            <consortium name="DOE Joint Genome Institute"/>
            <person name="Martino E."/>
            <person name="Morin E."/>
            <person name="Grelet G."/>
            <person name="Kuo A."/>
            <person name="Kohler A."/>
            <person name="Daghino S."/>
            <person name="Barry K."/>
            <person name="Choi C."/>
            <person name="Cichocki N."/>
            <person name="Clum A."/>
            <person name="Copeland A."/>
            <person name="Hainaut M."/>
            <person name="Haridas S."/>
            <person name="Labutti K."/>
            <person name="Lindquist E."/>
            <person name="Lipzen A."/>
            <person name="Khouja H.-R."/>
            <person name="Murat C."/>
            <person name="Ohm R."/>
            <person name="Olson A."/>
            <person name="Spatafora J."/>
            <person name="Veneault-Fourrey C."/>
            <person name="Henrissat B."/>
            <person name="Grigoriev I."/>
            <person name="Martin F."/>
            <person name="Perotto S."/>
        </authorList>
    </citation>
    <scope>NUCLEOTIDE SEQUENCE [LARGE SCALE GENOMIC DNA]</scope>
    <source>
        <strain evidence="8 9">F</strain>
    </source>
</reference>
<evidence type="ECO:0000256" key="4">
    <source>
        <dbReference type="ARBA" id="ARBA00022490"/>
    </source>
</evidence>
<dbReference type="OrthoDB" id="73890at2759"/>
<dbReference type="AlphaFoldDB" id="A0A2J6RVI4"/>
<dbReference type="SUPFAM" id="SSF53335">
    <property type="entry name" value="S-adenosyl-L-methionine-dependent methyltransferases"/>
    <property type="match status" value="1"/>
</dbReference>
<dbReference type="Proteomes" id="UP000235786">
    <property type="component" value="Unassembled WGS sequence"/>
</dbReference>
<keyword evidence="4" id="KW-0963">Cytoplasm</keyword>
<proteinExistence type="inferred from homology"/>
<dbReference type="EMBL" id="KZ613943">
    <property type="protein sequence ID" value="PMD42531.1"/>
    <property type="molecule type" value="Genomic_DNA"/>
</dbReference>
<dbReference type="PANTHER" id="PTHR11579:SF0">
    <property type="entry name" value="PROTEIN-L-ISOASPARTATE(D-ASPARTATE) O-METHYLTRANSFERASE"/>
    <property type="match status" value="1"/>
</dbReference>
<evidence type="ECO:0000313" key="8">
    <source>
        <dbReference type="EMBL" id="PMD42531.1"/>
    </source>
</evidence>
<dbReference type="GO" id="GO:0004719">
    <property type="term" value="F:protein-L-isoaspartate (D-aspartate) O-methyltransferase activity"/>
    <property type="evidence" value="ECO:0007669"/>
    <property type="project" value="UniProtKB-EC"/>
</dbReference>
<dbReference type="Pfam" id="PF01135">
    <property type="entry name" value="PCMT"/>
    <property type="match status" value="1"/>
</dbReference>
<dbReference type="PANTHER" id="PTHR11579">
    <property type="entry name" value="PROTEIN-L-ISOASPARTATE O-METHYLTRANSFERASE"/>
    <property type="match status" value="1"/>
</dbReference>
<dbReference type="NCBIfam" id="TIGR00080">
    <property type="entry name" value="pimt"/>
    <property type="match status" value="1"/>
</dbReference>
<evidence type="ECO:0000256" key="7">
    <source>
        <dbReference type="ARBA" id="ARBA00022691"/>
    </source>
</evidence>
<comment type="similarity">
    <text evidence="2">Belongs to the methyltransferase superfamily. L-isoaspartyl/D-aspartyl protein methyltransferase family.</text>
</comment>